<evidence type="ECO:0000256" key="2">
    <source>
        <dbReference type="SAM" id="Phobius"/>
    </source>
</evidence>
<feature type="signal peptide" evidence="3">
    <location>
        <begin position="1"/>
        <end position="18"/>
    </location>
</feature>
<protein>
    <recommendedName>
        <fullName evidence="6">Receptor L-domain domain-containing protein</fullName>
    </recommendedName>
</protein>
<keyword evidence="2" id="KW-1133">Transmembrane helix</keyword>
<keyword evidence="2" id="KW-0472">Membrane</keyword>
<dbReference type="AlphaFoldDB" id="A0A9P1ISM1"/>
<accession>A0A9P1ISM1</accession>
<reference evidence="4" key="1">
    <citation type="submission" date="2022-11" db="EMBL/GenBank/DDBJ databases">
        <authorList>
            <person name="Kikuchi T."/>
        </authorList>
    </citation>
    <scope>NUCLEOTIDE SEQUENCE</scope>
    <source>
        <strain evidence="4">PS1010</strain>
    </source>
</reference>
<keyword evidence="3" id="KW-0732">Signal</keyword>
<comment type="caution">
    <text evidence="4">The sequence shown here is derived from an EMBL/GenBank/DDBJ whole genome shotgun (WGS) entry which is preliminary data.</text>
</comment>
<dbReference type="Proteomes" id="UP001152747">
    <property type="component" value="Unassembled WGS sequence"/>
</dbReference>
<evidence type="ECO:0000256" key="3">
    <source>
        <dbReference type="SAM" id="SignalP"/>
    </source>
</evidence>
<feature type="chain" id="PRO_5040459038" description="Receptor L-domain domain-containing protein" evidence="3">
    <location>
        <begin position="19"/>
        <end position="318"/>
    </location>
</feature>
<organism evidence="4 5">
    <name type="scientific">Caenorhabditis angaria</name>
    <dbReference type="NCBI Taxonomy" id="860376"/>
    <lineage>
        <taxon>Eukaryota</taxon>
        <taxon>Metazoa</taxon>
        <taxon>Ecdysozoa</taxon>
        <taxon>Nematoda</taxon>
        <taxon>Chromadorea</taxon>
        <taxon>Rhabditida</taxon>
        <taxon>Rhabditina</taxon>
        <taxon>Rhabditomorpha</taxon>
        <taxon>Rhabditoidea</taxon>
        <taxon>Rhabditidae</taxon>
        <taxon>Peloderinae</taxon>
        <taxon>Caenorhabditis</taxon>
    </lineage>
</organism>
<evidence type="ECO:0000313" key="4">
    <source>
        <dbReference type="EMBL" id="CAI5450319.1"/>
    </source>
</evidence>
<feature type="transmembrane region" description="Helical" evidence="2">
    <location>
        <begin position="228"/>
        <end position="254"/>
    </location>
</feature>
<dbReference type="EMBL" id="CANHGI010000005">
    <property type="protein sequence ID" value="CAI5450319.1"/>
    <property type="molecule type" value="Genomic_DNA"/>
</dbReference>
<gene>
    <name evidence="4" type="ORF">CAMP_LOCUS12956</name>
</gene>
<proteinExistence type="predicted"/>
<evidence type="ECO:0000313" key="5">
    <source>
        <dbReference type="Proteomes" id="UP001152747"/>
    </source>
</evidence>
<name>A0A9P1ISM1_9PELO</name>
<sequence>MHTIFLLFLTFNVKFTKSCEQRAKIEYLRYPSTLFIFMRTNLNKDSRFEDDDKKSVYVYDQVLCAIPNQYGFHYSFANNPSTTWSLAKKSVWNHSNENKECEWYTNWLAKLIDQQNCGDECQLYTIFDRIEIVYFSRKNADRCDYLAIYQKYKFIANFNIIHFDDRKYDGYHTLNIRNISAYDISGKDRDDIRKMAENFIDDVLDIPAVEVPPIQNSCDFYKDQAKMFLIYGGVGAVVGMIVLGICVESFRCIIDHTKLLSFLKNQFEKLKKKFAKLKRKAKKSKEDTPKTMVDIGDEETTEGATGQQQKKWDFEDLA</sequence>
<keyword evidence="2" id="KW-0812">Transmembrane</keyword>
<keyword evidence="5" id="KW-1185">Reference proteome</keyword>
<feature type="region of interest" description="Disordered" evidence="1">
    <location>
        <begin position="279"/>
        <end position="318"/>
    </location>
</feature>
<evidence type="ECO:0000256" key="1">
    <source>
        <dbReference type="SAM" id="MobiDB-lite"/>
    </source>
</evidence>
<evidence type="ECO:0008006" key="6">
    <source>
        <dbReference type="Google" id="ProtNLM"/>
    </source>
</evidence>